<evidence type="ECO:0000259" key="8">
    <source>
        <dbReference type="Pfam" id="PF13962"/>
    </source>
</evidence>
<protein>
    <recommendedName>
        <fullName evidence="8">PGG domain-containing protein</fullName>
    </recommendedName>
</protein>
<feature type="domain" description="PGG" evidence="8">
    <location>
        <begin position="81"/>
        <end position="127"/>
    </location>
</feature>
<evidence type="ECO:0000256" key="3">
    <source>
        <dbReference type="ARBA" id="ARBA00022737"/>
    </source>
</evidence>
<evidence type="ECO:0000256" key="2">
    <source>
        <dbReference type="ARBA" id="ARBA00022692"/>
    </source>
</evidence>
<dbReference type="PANTHER" id="PTHR24186:SF46">
    <property type="entry name" value="PROTEIN ACCELERATED CELL DEATH 6-LIKE"/>
    <property type="match status" value="1"/>
</dbReference>
<gene>
    <name evidence="9" type="ORF">CURHAP_LOCUS33572</name>
    <name evidence="10" type="ORF">ORAREDHAP_LOCUS33120</name>
</gene>
<evidence type="ECO:0000256" key="4">
    <source>
        <dbReference type="ARBA" id="ARBA00022989"/>
    </source>
</evidence>
<evidence type="ECO:0000256" key="1">
    <source>
        <dbReference type="ARBA" id="ARBA00004141"/>
    </source>
</evidence>
<reference evidence="12" key="1">
    <citation type="journal article" date="2020" name="Genome Biol.">
        <title>Gamete binning: chromosome-level and haplotype-resolved genome assembly enabled by high-throughput single-cell sequencing of gamete genomes.</title>
        <authorList>
            <person name="Campoy J.A."/>
            <person name="Sun H."/>
            <person name="Goel M."/>
            <person name="Jiao W.-B."/>
            <person name="Folz-Donahue K."/>
            <person name="Wang N."/>
            <person name="Rubio M."/>
            <person name="Liu C."/>
            <person name="Kukat C."/>
            <person name="Ruiz D."/>
            <person name="Huettel B."/>
            <person name="Schneeberger K."/>
        </authorList>
    </citation>
    <scope>NUCLEOTIDE SEQUENCE [LARGE SCALE GENOMIC DNA]</scope>
    <source>
        <strain evidence="12">cv. Rojo Pasion</strain>
    </source>
</reference>
<proteinExistence type="predicted"/>
<keyword evidence="3" id="KW-0677">Repeat</keyword>
<evidence type="ECO:0000313" key="12">
    <source>
        <dbReference type="Proteomes" id="UP000507245"/>
    </source>
</evidence>
<evidence type="ECO:0000313" key="9">
    <source>
        <dbReference type="EMBL" id="CAB4280673.1"/>
    </source>
</evidence>
<feature type="transmembrane region" description="Helical" evidence="7">
    <location>
        <begin position="87"/>
        <end position="108"/>
    </location>
</feature>
<keyword evidence="5" id="KW-0040">ANK repeat</keyword>
<name>A0A6J5XJ91_PRUAR</name>
<keyword evidence="2 7" id="KW-0812">Transmembrane</keyword>
<dbReference type="GO" id="GO:0005886">
    <property type="term" value="C:plasma membrane"/>
    <property type="evidence" value="ECO:0007669"/>
    <property type="project" value="TreeGrafter"/>
</dbReference>
<dbReference type="Proteomes" id="UP000507222">
    <property type="component" value="Unassembled WGS sequence"/>
</dbReference>
<dbReference type="AlphaFoldDB" id="A0A6J5XJ91"/>
<dbReference type="PANTHER" id="PTHR24186">
    <property type="entry name" value="PROTEIN PHOSPHATASE 1 REGULATORY SUBUNIT"/>
    <property type="match status" value="1"/>
</dbReference>
<keyword evidence="6 7" id="KW-0472">Membrane</keyword>
<dbReference type="EMBL" id="CAEKDK010000005">
    <property type="protein sequence ID" value="CAB4280673.1"/>
    <property type="molecule type" value="Genomic_DNA"/>
</dbReference>
<organism evidence="10 12">
    <name type="scientific">Prunus armeniaca</name>
    <name type="common">Apricot</name>
    <name type="synonym">Armeniaca vulgaris</name>
    <dbReference type="NCBI Taxonomy" id="36596"/>
    <lineage>
        <taxon>Eukaryota</taxon>
        <taxon>Viridiplantae</taxon>
        <taxon>Streptophyta</taxon>
        <taxon>Embryophyta</taxon>
        <taxon>Tracheophyta</taxon>
        <taxon>Spermatophyta</taxon>
        <taxon>Magnoliopsida</taxon>
        <taxon>eudicotyledons</taxon>
        <taxon>Gunneridae</taxon>
        <taxon>Pentapetalae</taxon>
        <taxon>rosids</taxon>
        <taxon>fabids</taxon>
        <taxon>Rosales</taxon>
        <taxon>Rosaceae</taxon>
        <taxon>Amygdaloideae</taxon>
        <taxon>Amygdaleae</taxon>
        <taxon>Prunus</taxon>
    </lineage>
</organism>
<comment type="subcellular location">
    <subcellularLocation>
        <location evidence="1">Membrane</location>
        <topology evidence="1">Multi-pass membrane protein</topology>
    </subcellularLocation>
</comment>
<accession>A0A6J5XJ91</accession>
<dbReference type="EMBL" id="CAEKKB010000005">
    <property type="protein sequence ID" value="CAB4311078.1"/>
    <property type="molecule type" value="Genomic_DNA"/>
</dbReference>
<evidence type="ECO:0000313" key="10">
    <source>
        <dbReference type="EMBL" id="CAB4311078.1"/>
    </source>
</evidence>
<reference evidence="10 11" key="2">
    <citation type="submission" date="2020-05" db="EMBL/GenBank/DDBJ databases">
        <authorList>
            <person name="Campoy J."/>
            <person name="Schneeberger K."/>
            <person name="Spophaly S."/>
        </authorList>
    </citation>
    <scope>NUCLEOTIDE SEQUENCE [LARGE SCALE GENOMIC DNA]</scope>
    <source>
        <strain evidence="10">PruArmRojPasFocal</strain>
    </source>
</reference>
<dbReference type="Pfam" id="PF13962">
    <property type="entry name" value="PGG"/>
    <property type="match status" value="1"/>
</dbReference>
<dbReference type="InterPro" id="IPR026961">
    <property type="entry name" value="PGG_dom"/>
</dbReference>
<evidence type="ECO:0000256" key="7">
    <source>
        <dbReference type="SAM" id="Phobius"/>
    </source>
</evidence>
<sequence length="209" mass="22939">MLCRAKCNALPSEMQRSAERAKCMICAGRAQSLHILLRNKETSPQELLAQVADTGGDFSIKGESGNAGTKVISYYRLPKEESIRDRVNTLFVVATLVATVTFAAAFAIPGGYNNSGPQDGMATLLTKYILSHLGTVGGFKLGAHSSSFCIAAVGDCTYDVVLSLHDWVVFTPLFFETTSRFRIIRYITYYPFCMEVLASQSHNDDQEED</sequence>
<evidence type="ECO:0000256" key="5">
    <source>
        <dbReference type="ARBA" id="ARBA00023043"/>
    </source>
</evidence>
<evidence type="ECO:0000256" key="6">
    <source>
        <dbReference type="ARBA" id="ARBA00023136"/>
    </source>
</evidence>
<keyword evidence="4 7" id="KW-1133">Transmembrane helix</keyword>
<keyword evidence="12" id="KW-1185">Reference proteome</keyword>
<evidence type="ECO:0000313" key="11">
    <source>
        <dbReference type="Proteomes" id="UP000507222"/>
    </source>
</evidence>
<dbReference type="Proteomes" id="UP000507245">
    <property type="component" value="Unassembled WGS sequence"/>
</dbReference>